<organism evidence="1 2">
    <name type="scientific">Candidatus Methylumidiphilus alinenensis</name>
    <dbReference type="NCBI Taxonomy" id="2202197"/>
    <lineage>
        <taxon>Bacteria</taxon>
        <taxon>Pseudomonadati</taxon>
        <taxon>Pseudomonadota</taxon>
        <taxon>Gammaproteobacteria</taxon>
        <taxon>Methylococcales</taxon>
        <taxon>Candidatus Methylumidiphilus</taxon>
    </lineage>
</organism>
<comment type="caution">
    <text evidence="1">The sequence shown here is derived from an EMBL/GenBank/DDBJ whole genome shotgun (WGS) entry which is preliminary data.</text>
</comment>
<evidence type="ECO:0000313" key="2">
    <source>
        <dbReference type="Proteomes" id="UP000249396"/>
    </source>
</evidence>
<evidence type="ECO:0008006" key="3">
    <source>
        <dbReference type="Google" id="ProtNLM"/>
    </source>
</evidence>
<gene>
    <name evidence="1" type="ORF">DM484_06480</name>
</gene>
<reference evidence="1 2" key="1">
    <citation type="journal article" date="2018" name="Aquat. Microb. Ecol.">
        <title>Gammaproteobacterial methanotrophs dominate.</title>
        <authorList>
            <person name="Rissanen A.J."/>
            <person name="Saarenheimo J."/>
            <person name="Tiirola M."/>
            <person name="Peura S."/>
            <person name="Aalto S.L."/>
            <person name="Karvinen A."/>
            <person name="Nykanen H."/>
        </authorList>
    </citation>
    <scope>NUCLEOTIDE SEQUENCE [LARGE SCALE GENOMIC DNA]</scope>
    <source>
        <strain evidence="1">AMbin10</strain>
    </source>
</reference>
<dbReference type="AlphaFoldDB" id="A0A2W4RGZ1"/>
<sequence>MRCAVLVCHPSTPCVAIRQFAVEVLHRQGRLVLSYRIEGDIDALSIPQIGPPQRSDGLWQNTCLEAFVKGPGEVYYEFNFSPSAAWMAYRFTSYRQGMVAVENIEPVNISVYRDSNRFELEAVVNNPNMLENCTGLRLGLSAVIKDTHGDLSYWAFAHPKDKPDFHHPDSFAFELGPIE</sequence>
<protein>
    <recommendedName>
        <fullName evidence="3">DOMON-like domain-containing protein</fullName>
    </recommendedName>
</protein>
<accession>A0A2W4RGZ1</accession>
<evidence type="ECO:0000313" key="1">
    <source>
        <dbReference type="EMBL" id="PZN82383.1"/>
    </source>
</evidence>
<dbReference type="Proteomes" id="UP000249396">
    <property type="component" value="Unassembled WGS sequence"/>
</dbReference>
<dbReference type="EMBL" id="QJPH01000222">
    <property type="protein sequence ID" value="PZN82383.1"/>
    <property type="molecule type" value="Genomic_DNA"/>
</dbReference>
<dbReference type="CDD" id="cd09627">
    <property type="entry name" value="DOMON_murB_like"/>
    <property type="match status" value="1"/>
</dbReference>
<proteinExistence type="predicted"/>
<dbReference type="Gene3D" id="2.60.40.1190">
    <property type="match status" value="1"/>
</dbReference>
<name>A0A2W4RGZ1_9GAMM</name>